<dbReference type="CDD" id="cd05274">
    <property type="entry name" value="KR_FAS_SDR_x"/>
    <property type="match status" value="1"/>
</dbReference>
<sequence length="627" mass="69257">MKQNPTAANMDLSGLVRRVCWEPAALSKQVLAFDTVEFLVPRHDENYYKLLFSAYQEQVVSEGYATAVLACISDVESFLSSHTIFVHIPSIPKTKHSVHLAVSKSCYRLIEAAQLLQPRQRSGPASAYKLFSLSISGDSISGLVTAPLFGLGRVIKSEVPDIFRGVFETDKRVFPTAAIRYARGFNIVRIYYRTAQTDLLEPFLDKPAVSALSPLQLSTEGKYLVTSRTLGMGLEIATWFGYRGARNLVLVSRRGHPSSQGSTEQHGDDEKFLLRIKDLETLGVTVHVLAIDVSKSSAASEIRLDIDHLALPPVKGVVHAAGIAGYHTLERCSSSDMAEVLAPNVIGALALDSLFPSGSLDFLDLICSIGQLVGFEGQLCYAPANAFIDRLAEHRSRQRDNTSSMLWSCWRGVGLNAQNKSSMRMISRGMQDRGLSDISQDEAFEAWDYISSLKTDHAVIVRAIELDANKPPRHPILRSTVPRQQSWSECPEHAVAVVGFACQTAAGETAKDLWQVLLEGKSMVREVSPERFPEAASMKLKTRLWANLMSDVDSFDHQFFKTTKRKAAALDPHQRLLLQTTYHALESAGWLSDNSPEGNNDCKEGQGHTTGCFFRNERTRLAAQLGQ</sequence>
<evidence type="ECO:0000256" key="1">
    <source>
        <dbReference type="ARBA" id="ARBA00022450"/>
    </source>
</evidence>
<dbReference type="GO" id="GO:0016491">
    <property type="term" value="F:oxidoreductase activity"/>
    <property type="evidence" value="ECO:0007669"/>
    <property type="project" value="UniProtKB-KW"/>
</dbReference>
<dbReference type="InterPro" id="IPR014030">
    <property type="entry name" value="Ketoacyl_synth_N"/>
</dbReference>
<dbReference type="InterPro" id="IPR057326">
    <property type="entry name" value="KR_dom"/>
</dbReference>
<dbReference type="PANTHER" id="PTHR43775">
    <property type="entry name" value="FATTY ACID SYNTHASE"/>
    <property type="match status" value="1"/>
</dbReference>
<dbReference type="PANTHER" id="PTHR43775:SF22">
    <property type="entry name" value="SYNTHASE, PUTATIVE (JCVI)-RELATED"/>
    <property type="match status" value="1"/>
</dbReference>
<dbReference type="GO" id="GO:0004312">
    <property type="term" value="F:fatty acid synthase activity"/>
    <property type="evidence" value="ECO:0007669"/>
    <property type="project" value="TreeGrafter"/>
</dbReference>
<reference evidence="6 7" key="1">
    <citation type="submission" date="2020-05" db="EMBL/GenBank/DDBJ databases">
        <title>Identification and distribution of gene clusters putatively required for synthesis of sphingolipid metabolism inhibitors in phylogenetically diverse species of the filamentous fungus Fusarium.</title>
        <authorList>
            <person name="Kim H.-S."/>
            <person name="Busman M."/>
            <person name="Brown D.W."/>
            <person name="Divon H."/>
            <person name="Uhlig S."/>
            <person name="Proctor R.H."/>
        </authorList>
    </citation>
    <scope>NUCLEOTIDE SEQUENCE [LARGE SCALE GENOMIC DNA]</scope>
    <source>
        <strain evidence="6 7">NRRL 53147</strain>
    </source>
</reference>
<evidence type="ECO:0000259" key="5">
    <source>
        <dbReference type="PROSITE" id="PS52004"/>
    </source>
</evidence>
<dbReference type="Gene3D" id="3.40.50.720">
    <property type="entry name" value="NAD(P)-binding Rossmann-like Domain"/>
    <property type="match status" value="1"/>
</dbReference>
<dbReference type="SUPFAM" id="SSF51735">
    <property type="entry name" value="NAD(P)-binding Rossmann-fold domains"/>
    <property type="match status" value="2"/>
</dbReference>
<dbReference type="SUPFAM" id="SSF53901">
    <property type="entry name" value="Thiolase-like"/>
    <property type="match status" value="1"/>
</dbReference>
<dbReference type="SMART" id="SM00822">
    <property type="entry name" value="PKS_KR"/>
    <property type="match status" value="1"/>
</dbReference>
<dbReference type="InterPro" id="IPR036291">
    <property type="entry name" value="NAD(P)-bd_dom_sf"/>
</dbReference>
<dbReference type="InterPro" id="IPR050091">
    <property type="entry name" value="PKS_NRPS_Biosynth_Enz"/>
</dbReference>
<proteinExistence type="predicted"/>
<dbReference type="AlphaFoldDB" id="A0A8H5I6S0"/>
<keyword evidence="1" id="KW-0596">Phosphopantetheine</keyword>
<keyword evidence="4" id="KW-0511">Multifunctional enzyme</keyword>
<dbReference type="Proteomes" id="UP000522262">
    <property type="component" value="Unassembled WGS sequence"/>
</dbReference>
<dbReference type="InterPro" id="IPR016039">
    <property type="entry name" value="Thiolase-like"/>
</dbReference>
<dbReference type="GO" id="GO:0044550">
    <property type="term" value="P:secondary metabolite biosynthetic process"/>
    <property type="evidence" value="ECO:0007669"/>
    <property type="project" value="TreeGrafter"/>
</dbReference>
<dbReference type="InterPro" id="IPR020841">
    <property type="entry name" value="PKS_Beta-ketoAc_synthase_dom"/>
</dbReference>
<keyword evidence="3" id="KW-0560">Oxidoreductase</keyword>
<gene>
    <name evidence="6" type="ORF">FMEXI_12901</name>
</gene>
<dbReference type="EMBL" id="JAAOAM010000402">
    <property type="protein sequence ID" value="KAF5531570.1"/>
    <property type="molecule type" value="Genomic_DNA"/>
</dbReference>
<dbReference type="InterPro" id="IPR013968">
    <property type="entry name" value="PKS_KR"/>
</dbReference>
<name>A0A8H5I6S0_9HYPO</name>
<accession>A0A8H5I6S0</accession>
<dbReference type="Pfam" id="PF00109">
    <property type="entry name" value="ketoacyl-synt"/>
    <property type="match status" value="1"/>
</dbReference>
<keyword evidence="2" id="KW-0597">Phosphoprotein</keyword>
<feature type="domain" description="Ketosynthase family 3 (KS3)" evidence="5">
    <location>
        <begin position="492"/>
        <end position="627"/>
    </location>
</feature>
<dbReference type="GO" id="GO:0006633">
    <property type="term" value="P:fatty acid biosynthetic process"/>
    <property type="evidence" value="ECO:0007669"/>
    <property type="project" value="TreeGrafter"/>
</dbReference>
<organism evidence="6 7">
    <name type="scientific">Fusarium mexicanum</name>
    <dbReference type="NCBI Taxonomy" id="751941"/>
    <lineage>
        <taxon>Eukaryota</taxon>
        <taxon>Fungi</taxon>
        <taxon>Dikarya</taxon>
        <taxon>Ascomycota</taxon>
        <taxon>Pezizomycotina</taxon>
        <taxon>Sordariomycetes</taxon>
        <taxon>Hypocreomycetidae</taxon>
        <taxon>Hypocreales</taxon>
        <taxon>Nectriaceae</taxon>
        <taxon>Fusarium</taxon>
        <taxon>Fusarium fujikuroi species complex</taxon>
    </lineage>
</organism>
<comment type="caution">
    <text evidence="6">The sequence shown here is derived from an EMBL/GenBank/DDBJ whole genome shotgun (WGS) entry which is preliminary data.</text>
</comment>
<evidence type="ECO:0000313" key="6">
    <source>
        <dbReference type="EMBL" id="KAF5531570.1"/>
    </source>
</evidence>
<evidence type="ECO:0000256" key="4">
    <source>
        <dbReference type="ARBA" id="ARBA00023268"/>
    </source>
</evidence>
<protein>
    <submittedName>
        <fullName evidence="6">Polyketide synthase</fullName>
    </submittedName>
</protein>
<dbReference type="Gene3D" id="3.40.47.10">
    <property type="match status" value="1"/>
</dbReference>
<evidence type="ECO:0000256" key="3">
    <source>
        <dbReference type="ARBA" id="ARBA00023002"/>
    </source>
</evidence>
<keyword evidence="7" id="KW-1185">Reference proteome</keyword>
<evidence type="ECO:0000313" key="7">
    <source>
        <dbReference type="Proteomes" id="UP000522262"/>
    </source>
</evidence>
<dbReference type="PROSITE" id="PS52004">
    <property type="entry name" value="KS3_2"/>
    <property type="match status" value="1"/>
</dbReference>
<evidence type="ECO:0000256" key="2">
    <source>
        <dbReference type="ARBA" id="ARBA00022553"/>
    </source>
</evidence>
<dbReference type="Pfam" id="PF08659">
    <property type="entry name" value="KR"/>
    <property type="match status" value="1"/>
</dbReference>